<keyword evidence="3" id="KW-0805">Transcription regulation</keyword>
<feature type="compositionally biased region" description="Basic residues" evidence="7">
    <location>
        <begin position="451"/>
        <end position="463"/>
    </location>
</feature>
<dbReference type="AlphaFoldDB" id="A0A143PTC8"/>
<dbReference type="FunFam" id="3.40.50.300:FF:000006">
    <property type="entry name" value="DNA-binding transcriptional regulator NtrC"/>
    <property type="match status" value="1"/>
</dbReference>
<evidence type="ECO:0000256" key="4">
    <source>
        <dbReference type="ARBA" id="ARBA00023125"/>
    </source>
</evidence>
<dbReference type="InterPro" id="IPR058031">
    <property type="entry name" value="AAA_lid_NorR"/>
</dbReference>
<dbReference type="InterPro" id="IPR027417">
    <property type="entry name" value="P-loop_NTPase"/>
</dbReference>
<reference evidence="10 11" key="1">
    <citation type="journal article" date="2016" name="Genome Announc.">
        <title>First Complete Genome Sequence of a Subdivision 6 Acidobacterium Strain.</title>
        <authorList>
            <person name="Huang S."/>
            <person name="Vieira S."/>
            <person name="Bunk B."/>
            <person name="Riedel T."/>
            <person name="Sproer C."/>
            <person name="Overmann J."/>
        </authorList>
    </citation>
    <scope>NUCLEOTIDE SEQUENCE [LARGE SCALE GENOMIC DNA]</scope>
    <source>
        <strain evidence="11">DSM 100886 HEG_-6_39</strain>
    </source>
</reference>
<dbReference type="GO" id="GO:0006355">
    <property type="term" value="P:regulation of DNA-templated transcription"/>
    <property type="evidence" value="ECO:0007669"/>
    <property type="project" value="InterPro"/>
</dbReference>
<dbReference type="PROSITE" id="PS00688">
    <property type="entry name" value="SIGMA54_INTERACT_3"/>
    <property type="match status" value="1"/>
</dbReference>
<name>A0A143PTC8_LUTPR</name>
<dbReference type="PANTHER" id="PTHR32071:SF14">
    <property type="entry name" value="TRANSCRIPTIONAL REGULATORY PROTEIN RTCR"/>
    <property type="match status" value="1"/>
</dbReference>
<evidence type="ECO:0000313" key="11">
    <source>
        <dbReference type="Proteomes" id="UP000076079"/>
    </source>
</evidence>
<gene>
    <name evidence="10" type="primary">zraR_20</name>
    <name evidence="10" type="ORF">LuPra_04309</name>
</gene>
<dbReference type="SMART" id="SM00382">
    <property type="entry name" value="AAA"/>
    <property type="match status" value="1"/>
</dbReference>
<dbReference type="SUPFAM" id="SSF52540">
    <property type="entry name" value="P-loop containing nucleoside triphosphate hydrolases"/>
    <property type="match status" value="1"/>
</dbReference>
<dbReference type="InterPro" id="IPR003593">
    <property type="entry name" value="AAA+_ATPase"/>
</dbReference>
<dbReference type="STRING" id="1855912.LuPra_04309"/>
<evidence type="ECO:0000259" key="9">
    <source>
        <dbReference type="PROSITE" id="PS50110"/>
    </source>
</evidence>
<dbReference type="PROSITE" id="PS50045">
    <property type="entry name" value="SIGMA54_INTERACT_4"/>
    <property type="match status" value="1"/>
</dbReference>
<dbReference type="Proteomes" id="UP000076079">
    <property type="component" value="Chromosome"/>
</dbReference>
<evidence type="ECO:0000313" key="10">
    <source>
        <dbReference type="EMBL" id="AMY11064.1"/>
    </source>
</evidence>
<evidence type="ECO:0000256" key="2">
    <source>
        <dbReference type="ARBA" id="ARBA00022840"/>
    </source>
</evidence>
<reference evidence="11" key="2">
    <citation type="submission" date="2016-04" db="EMBL/GenBank/DDBJ databases">
        <title>First Complete Genome Sequence of a Subdivision 6 Acidobacterium.</title>
        <authorList>
            <person name="Huang S."/>
            <person name="Vieira S."/>
            <person name="Bunk B."/>
            <person name="Riedel T."/>
            <person name="Sproeer C."/>
            <person name="Overmann J."/>
        </authorList>
    </citation>
    <scope>NUCLEOTIDE SEQUENCE [LARGE SCALE GENOMIC DNA]</scope>
    <source>
        <strain evidence="11">DSM 100886 HEG_-6_39</strain>
    </source>
</reference>
<evidence type="ECO:0000256" key="7">
    <source>
        <dbReference type="SAM" id="MobiDB-lite"/>
    </source>
</evidence>
<dbReference type="SUPFAM" id="SSF52172">
    <property type="entry name" value="CheY-like"/>
    <property type="match status" value="1"/>
</dbReference>
<keyword evidence="1" id="KW-0547">Nucleotide-binding</keyword>
<dbReference type="InterPro" id="IPR001789">
    <property type="entry name" value="Sig_transdc_resp-reg_receiver"/>
</dbReference>
<evidence type="ECO:0000259" key="8">
    <source>
        <dbReference type="PROSITE" id="PS50045"/>
    </source>
</evidence>
<keyword evidence="4" id="KW-0238">DNA-binding</keyword>
<dbReference type="PROSITE" id="PS50110">
    <property type="entry name" value="RESPONSE_REGULATORY"/>
    <property type="match status" value="1"/>
</dbReference>
<dbReference type="Gene3D" id="3.40.50.300">
    <property type="entry name" value="P-loop containing nucleotide triphosphate hydrolases"/>
    <property type="match status" value="1"/>
</dbReference>
<dbReference type="Pfam" id="PF02954">
    <property type="entry name" value="HTH_8"/>
    <property type="match status" value="1"/>
</dbReference>
<dbReference type="Gene3D" id="1.10.10.60">
    <property type="entry name" value="Homeodomain-like"/>
    <property type="match status" value="1"/>
</dbReference>
<keyword evidence="5" id="KW-0804">Transcription</keyword>
<dbReference type="SUPFAM" id="SSF46689">
    <property type="entry name" value="Homeodomain-like"/>
    <property type="match status" value="1"/>
</dbReference>
<keyword evidence="2" id="KW-0067">ATP-binding</keyword>
<dbReference type="Pfam" id="PF00158">
    <property type="entry name" value="Sigma54_activat"/>
    <property type="match status" value="1"/>
</dbReference>
<evidence type="ECO:0000256" key="6">
    <source>
        <dbReference type="PROSITE-ProRule" id="PRU00169"/>
    </source>
</evidence>
<feature type="domain" description="Sigma-54 factor interaction" evidence="8">
    <location>
        <begin position="147"/>
        <end position="376"/>
    </location>
</feature>
<evidence type="ECO:0000256" key="5">
    <source>
        <dbReference type="ARBA" id="ARBA00023163"/>
    </source>
</evidence>
<dbReference type="KEGG" id="abac:LuPra_04309"/>
<dbReference type="RefSeq" id="WP_162271465.1">
    <property type="nucleotide sequence ID" value="NZ_CP015136.1"/>
</dbReference>
<protein>
    <submittedName>
        <fullName evidence="10">Transcriptional regulatory protein ZraR</fullName>
    </submittedName>
</protein>
<dbReference type="PRINTS" id="PR01590">
    <property type="entry name" value="HTHFIS"/>
</dbReference>
<dbReference type="InterPro" id="IPR002197">
    <property type="entry name" value="HTH_Fis"/>
</dbReference>
<dbReference type="EMBL" id="CP015136">
    <property type="protein sequence ID" value="AMY11064.1"/>
    <property type="molecule type" value="Genomic_DNA"/>
</dbReference>
<sequence length="474" mass="52210">MAGERMLRLLLVGEMEAAIRIGLDRLNERRAVELRETAAGDVELAVEVWTPDILLVAAGAGAAGGPEALRHWRHQLPDADTVVVRAGETDVKTADWLRAGAFAVVGRPVEPDELVEELERAAERVRLRVENRQLRRQLEAPRRFPAIVGQSKKMLELYELVGAVAGSDANILVLGDNGTGKELIANAVHAHSARAEGPFIKINCAALPKELIEAELFGYRRGAFTGAFTDKAGLLAMAEGGSLLLDEIGEMPSYLQAKLLRILQEREFRPIGSDRSVRVDFRLICATNVDVEAALREGRLREDLYFRINTITVRVPALRERLEDVAPLCQHFLALYNGRHGRTLGGVSPAAYQRLMQHRWPGNIRELENIIERGVLVARGPDLQPEDLPDSVVTSAAGGPIAPDLLPATATLAEIERMAILQALQRTNWNKQDAAQQLGLYRPTLYSKMKKHGITSPPRVRRRLAVESPSESPA</sequence>
<dbReference type="GO" id="GO:0005524">
    <property type="term" value="F:ATP binding"/>
    <property type="evidence" value="ECO:0007669"/>
    <property type="project" value="UniProtKB-KW"/>
</dbReference>
<dbReference type="PROSITE" id="PS00676">
    <property type="entry name" value="SIGMA54_INTERACT_2"/>
    <property type="match status" value="1"/>
</dbReference>
<keyword evidence="11" id="KW-1185">Reference proteome</keyword>
<accession>A0A143PTC8</accession>
<dbReference type="InterPro" id="IPR009057">
    <property type="entry name" value="Homeodomain-like_sf"/>
</dbReference>
<dbReference type="Gene3D" id="3.40.50.2300">
    <property type="match status" value="1"/>
</dbReference>
<dbReference type="PANTHER" id="PTHR32071">
    <property type="entry name" value="TRANSCRIPTIONAL REGULATORY PROTEIN"/>
    <property type="match status" value="1"/>
</dbReference>
<organism evidence="10 11">
    <name type="scientific">Luteitalea pratensis</name>
    <dbReference type="NCBI Taxonomy" id="1855912"/>
    <lineage>
        <taxon>Bacteria</taxon>
        <taxon>Pseudomonadati</taxon>
        <taxon>Acidobacteriota</taxon>
        <taxon>Vicinamibacteria</taxon>
        <taxon>Vicinamibacterales</taxon>
        <taxon>Vicinamibacteraceae</taxon>
        <taxon>Luteitalea</taxon>
    </lineage>
</organism>
<dbReference type="GO" id="GO:0000160">
    <property type="term" value="P:phosphorelay signal transduction system"/>
    <property type="evidence" value="ECO:0007669"/>
    <property type="project" value="InterPro"/>
</dbReference>
<feature type="region of interest" description="Disordered" evidence="7">
    <location>
        <begin position="451"/>
        <end position="474"/>
    </location>
</feature>
<evidence type="ECO:0000256" key="3">
    <source>
        <dbReference type="ARBA" id="ARBA00023015"/>
    </source>
</evidence>
<dbReference type="InterPro" id="IPR025944">
    <property type="entry name" value="Sigma_54_int_dom_CS"/>
</dbReference>
<proteinExistence type="predicted"/>
<dbReference type="GO" id="GO:0043565">
    <property type="term" value="F:sequence-specific DNA binding"/>
    <property type="evidence" value="ECO:0007669"/>
    <property type="project" value="InterPro"/>
</dbReference>
<dbReference type="InterPro" id="IPR011006">
    <property type="entry name" value="CheY-like_superfamily"/>
</dbReference>
<evidence type="ECO:0000256" key="1">
    <source>
        <dbReference type="ARBA" id="ARBA00022741"/>
    </source>
</evidence>
<dbReference type="Gene3D" id="1.10.8.60">
    <property type="match status" value="1"/>
</dbReference>
<comment type="caution">
    <text evidence="6">Lacks conserved residue(s) required for the propagation of feature annotation.</text>
</comment>
<dbReference type="CDD" id="cd00009">
    <property type="entry name" value="AAA"/>
    <property type="match status" value="1"/>
</dbReference>
<dbReference type="InterPro" id="IPR025943">
    <property type="entry name" value="Sigma_54_int_dom_ATP-bd_2"/>
</dbReference>
<feature type="domain" description="Response regulatory" evidence="9">
    <location>
        <begin position="9"/>
        <end position="122"/>
    </location>
</feature>
<dbReference type="Pfam" id="PF25601">
    <property type="entry name" value="AAA_lid_14"/>
    <property type="match status" value="1"/>
</dbReference>
<dbReference type="InterPro" id="IPR002078">
    <property type="entry name" value="Sigma_54_int"/>
</dbReference>